<dbReference type="RefSeq" id="WP_090711441.1">
    <property type="nucleotide sequence ID" value="NZ_FOVM01000006.1"/>
</dbReference>
<dbReference type="EMBL" id="FOVM01000006">
    <property type="protein sequence ID" value="SFN82543.1"/>
    <property type="molecule type" value="Genomic_DNA"/>
</dbReference>
<protein>
    <submittedName>
        <fullName evidence="1">Uncharacterized protein</fullName>
    </submittedName>
</protein>
<accession>A0A1I5C685</accession>
<proteinExistence type="predicted"/>
<dbReference type="AlphaFoldDB" id="A0A1I5C685"/>
<reference evidence="2" key="1">
    <citation type="submission" date="2016-10" db="EMBL/GenBank/DDBJ databases">
        <authorList>
            <person name="Varghese N."/>
            <person name="Submissions S."/>
        </authorList>
    </citation>
    <scope>NUCLEOTIDE SEQUENCE [LARGE SCALE GENOMIC DNA]</scope>
    <source>
        <strain evidence="2">CGMCC 1.11101</strain>
    </source>
</reference>
<gene>
    <name evidence="1" type="ORF">SAMN05216219_2241</name>
</gene>
<dbReference type="STRING" id="995034.SAMN05216219_2241"/>
<keyword evidence="2" id="KW-1185">Reference proteome</keyword>
<evidence type="ECO:0000313" key="2">
    <source>
        <dbReference type="Proteomes" id="UP000198867"/>
    </source>
</evidence>
<sequence>MSTAPADGPARAGRYEIRVGGQLDQSWSGWFDGFTLTGEGDGTTTLTGPVVDQAALHGLLGRVRDLGVTLISVNALGAADVGEAGVQPDVSLAQ</sequence>
<dbReference type="Proteomes" id="UP000198867">
    <property type="component" value="Unassembled WGS sequence"/>
</dbReference>
<organism evidence="1 2">
    <name type="scientific">Mycetocola miduiensis</name>
    <dbReference type="NCBI Taxonomy" id="995034"/>
    <lineage>
        <taxon>Bacteria</taxon>
        <taxon>Bacillati</taxon>
        <taxon>Actinomycetota</taxon>
        <taxon>Actinomycetes</taxon>
        <taxon>Micrococcales</taxon>
        <taxon>Microbacteriaceae</taxon>
        <taxon>Mycetocola</taxon>
    </lineage>
</organism>
<dbReference type="OrthoDB" id="4828421at2"/>
<name>A0A1I5C685_9MICO</name>
<evidence type="ECO:0000313" key="1">
    <source>
        <dbReference type="EMBL" id="SFN82543.1"/>
    </source>
</evidence>